<gene>
    <name evidence="1" type="ORF">SARC_05820</name>
</gene>
<organism evidence="1 2">
    <name type="scientific">Sphaeroforma arctica JP610</name>
    <dbReference type="NCBI Taxonomy" id="667725"/>
    <lineage>
        <taxon>Eukaryota</taxon>
        <taxon>Ichthyosporea</taxon>
        <taxon>Ichthyophonida</taxon>
        <taxon>Sphaeroforma</taxon>
    </lineage>
</organism>
<dbReference type="GeneID" id="25906324"/>
<reference evidence="1 2" key="1">
    <citation type="submission" date="2011-02" db="EMBL/GenBank/DDBJ databases">
        <title>The Genome Sequence of Sphaeroforma arctica JP610.</title>
        <authorList>
            <consortium name="The Broad Institute Genome Sequencing Platform"/>
            <person name="Russ C."/>
            <person name="Cuomo C."/>
            <person name="Young S.K."/>
            <person name="Zeng Q."/>
            <person name="Gargeya S."/>
            <person name="Alvarado L."/>
            <person name="Berlin A."/>
            <person name="Chapman S.B."/>
            <person name="Chen Z."/>
            <person name="Freedman E."/>
            <person name="Gellesch M."/>
            <person name="Goldberg J."/>
            <person name="Griggs A."/>
            <person name="Gujja S."/>
            <person name="Heilman E."/>
            <person name="Heiman D."/>
            <person name="Howarth C."/>
            <person name="Mehta T."/>
            <person name="Neiman D."/>
            <person name="Pearson M."/>
            <person name="Roberts A."/>
            <person name="Saif S."/>
            <person name="Shea T."/>
            <person name="Shenoy N."/>
            <person name="Sisk P."/>
            <person name="Stolte C."/>
            <person name="Sykes S."/>
            <person name="White J."/>
            <person name="Yandava C."/>
            <person name="Burger G."/>
            <person name="Gray M.W."/>
            <person name="Holland P.W.H."/>
            <person name="King N."/>
            <person name="Lang F.B.F."/>
            <person name="Roger A.J."/>
            <person name="Ruiz-Trillo I."/>
            <person name="Haas B."/>
            <person name="Nusbaum C."/>
            <person name="Birren B."/>
        </authorList>
    </citation>
    <scope>NUCLEOTIDE SEQUENCE [LARGE SCALE GENOMIC DNA]</scope>
    <source>
        <strain evidence="1 2">JP610</strain>
    </source>
</reference>
<dbReference type="AlphaFoldDB" id="A0A0L0FZ12"/>
<protein>
    <submittedName>
        <fullName evidence="1">Uncharacterized protein</fullName>
    </submittedName>
</protein>
<dbReference type="EMBL" id="KQ241984">
    <property type="protein sequence ID" value="KNC81874.1"/>
    <property type="molecule type" value="Genomic_DNA"/>
</dbReference>
<dbReference type="RefSeq" id="XP_014155776.1">
    <property type="nucleotide sequence ID" value="XM_014300301.1"/>
</dbReference>
<proteinExistence type="predicted"/>
<evidence type="ECO:0000313" key="2">
    <source>
        <dbReference type="Proteomes" id="UP000054560"/>
    </source>
</evidence>
<sequence>MDEYGQSSNEKRLDYFAAPAKMLDSGFLKALESRKQSHHGEGKDTDISLLCPQNTIASEQSVTKKYLCWALGSGSSHSATSYYYREDK</sequence>
<keyword evidence="2" id="KW-1185">Reference proteome</keyword>
<dbReference type="Proteomes" id="UP000054560">
    <property type="component" value="Unassembled WGS sequence"/>
</dbReference>
<accession>A0A0L0FZ12</accession>
<evidence type="ECO:0000313" key="1">
    <source>
        <dbReference type="EMBL" id="KNC81874.1"/>
    </source>
</evidence>
<name>A0A0L0FZ12_9EUKA</name>